<organism evidence="3 4">
    <name type="scientific">Phycomyces blakesleeanus</name>
    <dbReference type="NCBI Taxonomy" id="4837"/>
    <lineage>
        <taxon>Eukaryota</taxon>
        <taxon>Fungi</taxon>
        <taxon>Fungi incertae sedis</taxon>
        <taxon>Mucoromycota</taxon>
        <taxon>Mucoromycotina</taxon>
        <taxon>Mucoromycetes</taxon>
        <taxon>Mucorales</taxon>
        <taxon>Phycomycetaceae</taxon>
        <taxon>Phycomyces</taxon>
    </lineage>
</organism>
<feature type="compositionally biased region" description="Polar residues" evidence="1">
    <location>
        <begin position="333"/>
        <end position="358"/>
    </location>
</feature>
<dbReference type="Proteomes" id="UP001448207">
    <property type="component" value="Unassembled WGS sequence"/>
</dbReference>
<feature type="region of interest" description="Disordered" evidence="1">
    <location>
        <begin position="429"/>
        <end position="468"/>
    </location>
</feature>
<evidence type="ECO:0000259" key="2">
    <source>
        <dbReference type="Pfam" id="PF25482"/>
    </source>
</evidence>
<reference evidence="3 4" key="1">
    <citation type="submission" date="2024-04" db="EMBL/GenBank/DDBJ databases">
        <title>Symmetric and asymmetric DNA N6-adenine methylation regulates different biological responses in Mucorales.</title>
        <authorList>
            <consortium name="Lawrence Berkeley National Laboratory"/>
            <person name="Lax C."/>
            <person name="Mondo S.J."/>
            <person name="Osorio-Concepcion M."/>
            <person name="Muszewska A."/>
            <person name="Corrochano-Luque M."/>
            <person name="Gutierrez G."/>
            <person name="Riley R."/>
            <person name="Lipzen A."/>
            <person name="Guo J."/>
            <person name="Hundley H."/>
            <person name="Amirebrahimi M."/>
            <person name="Ng V."/>
            <person name="Lorenzo-Gutierrez D."/>
            <person name="Binder U."/>
            <person name="Yang J."/>
            <person name="Song Y."/>
            <person name="Canovas D."/>
            <person name="Navarro E."/>
            <person name="Freitag M."/>
            <person name="Gabaldon T."/>
            <person name="Grigoriev I.V."/>
            <person name="Corrochano L.M."/>
            <person name="Nicolas F.E."/>
            <person name="Garre V."/>
        </authorList>
    </citation>
    <scope>NUCLEOTIDE SEQUENCE [LARGE SCALE GENOMIC DNA]</scope>
    <source>
        <strain evidence="3 4">L51</strain>
    </source>
</reference>
<feature type="region of interest" description="Disordered" evidence="1">
    <location>
        <begin position="115"/>
        <end position="135"/>
    </location>
</feature>
<keyword evidence="4" id="KW-1185">Reference proteome</keyword>
<proteinExistence type="predicted"/>
<sequence>MVLPNTKVYPVKFISRDLYSQLERSLRELANRNKTQISFNFEDQYFDIEGRSQDACEDTESRIIQALLPELNRDIDDAKLKGTYKDNLNHVCQPVDYPSENNQPISRTPASPHAQLIEEGSPTSPGGRPFDAVIVPASSGRRNVAPYYKGDTDDSDDEYFNQKPEFTETFLIAKNVANPQDVLIGPPIGNLQPADYLKVVGQDTNTECCLVGREVRITGTDEDDVKDALERFKNLQTLYKRRRKGTTVVPCVHYPEESGFYELYFCRLEQYAHKSLVYLNEDMPRSLHVLLPVFKDPKTGDYKKPKDLITGPPAQTPVPASASAPPPQKEAISLSSSSSWNGQPNGNAYAQEQLNRTMQMVAQQQQQQQQFQKSRQPIQKRPTKPIVSSVTTPNPRGAMREDETPLWGENRAFVNNWSAASNNNAFSSGPSFISTSSPGQQKSTPQDEFPSLASTAPKPTVAPKNNTAPRRVIRITPQKSNRNTPAPETSLLEKVKEYNQNNMRNALAEGLRGVQGFKGEITLSAKLGKVLWGNLREDVYKNMWKFQDIKDIVMNEKGATPVFNNGTTKSEEIYKMILSLPPPSFERKSYFEIHADVRNQPMLPYKRVVMYMTQGVVQLDKVVTRNNPVTEINWISLDRIFDFQMSLKTQEVVRSDVKPYTTFIKRVAATLTSNTLTYEDVPDFLKVQDVLHKHTTRHRLHYPFIIEITRTQRLTRTPQPTMGITSQKIMCAYTGLDMWYDVEVFYSPHKAEFELNRKLAVGKLAPWTVETILGENDSQLIEYVRCLLLLTEKYQSVVS</sequence>
<evidence type="ECO:0000256" key="1">
    <source>
        <dbReference type="SAM" id="MobiDB-lite"/>
    </source>
</evidence>
<name>A0ABR3BF84_PHYBL</name>
<dbReference type="EMBL" id="JBCLYO010000001">
    <property type="protein sequence ID" value="KAL0097542.1"/>
    <property type="molecule type" value="Genomic_DNA"/>
</dbReference>
<feature type="domain" description="DUF7905" evidence="2">
    <location>
        <begin position="492"/>
        <end position="775"/>
    </location>
</feature>
<evidence type="ECO:0000313" key="3">
    <source>
        <dbReference type="EMBL" id="KAL0097542.1"/>
    </source>
</evidence>
<evidence type="ECO:0000313" key="4">
    <source>
        <dbReference type="Proteomes" id="UP001448207"/>
    </source>
</evidence>
<comment type="caution">
    <text evidence="3">The sequence shown here is derived from an EMBL/GenBank/DDBJ whole genome shotgun (WGS) entry which is preliminary data.</text>
</comment>
<accession>A0ABR3BF84</accession>
<protein>
    <recommendedName>
        <fullName evidence="2">DUF7905 domain-containing protein</fullName>
    </recommendedName>
</protein>
<gene>
    <name evidence="3" type="ORF">J3Q64DRAFT_1713720</name>
</gene>
<dbReference type="InterPro" id="IPR057227">
    <property type="entry name" value="DUF7905"/>
</dbReference>
<feature type="region of interest" description="Disordered" evidence="1">
    <location>
        <begin position="302"/>
        <end position="406"/>
    </location>
</feature>
<dbReference type="Pfam" id="PF25482">
    <property type="entry name" value="DUF7905"/>
    <property type="match status" value="1"/>
</dbReference>
<feature type="compositionally biased region" description="Low complexity" evidence="1">
    <location>
        <begin position="359"/>
        <end position="379"/>
    </location>
</feature>
<feature type="compositionally biased region" description="Low complexity" evidence="1">
    <location>
        <begin position="429"/>
        <end position="439"/>
    </location>
</feature>